<dbReference type="SUPFAM" id="SSF56935">
    <property type="entry name" value="Porins"/>
    <property type="match status" value="1"/>
</dbReference>
<dbReference type="Pfam" id="PF07715">
    <property type="entry name" value="Plug"/>
    <property type="match status" value="1"/>
</dbReference>
<sequence>MRLISNTLFKAVRNALYAGAAVAAGLGASPVLAQSESEETTEKLETVVVTGSRIRRADAETAQPVFVIDRAQIEHQGLQSVADILLSMSVAGSPPISRSQVLASGESVGGSYVDLRDLGPQRTLVLVNGKRLGITNGGLQDLNTIPTSVVERIEVLKDGASSIYGSDAIAGVINVITRTRFDGAEANFYVGQYDQDDGQKQSYDFTLGAHGERGALTMSAQYAKEDPVWARNRYFSSQPFGEGHPGLGWSGTTAYGAITNRPGGGSWSAIPGTDTTDIANYRRLTRDLYANSNQQMMLNTGLERKSIYIDGTYRITDEITFRSDALYNKRDASQQVAGYPLSSGTANQGKSLGPMSIDSWYNPLGNWHNEKAPQSANFSRRGWEQPRVTDSGLSTYRFTGGFDGAFDVFGRSWFWDVGTMLNRNEVLKTNTGNFNLINTARAIGPSFRNSQGQIQCGTPDNPIPLGYGIGQCTPWNVFSPYGDGGVGSLSDPNVQRYVYQMTKHTGQTKTVDYAANLNGSPFSLPAGNLGVAVGLEYRRESGSYLPDALSQIGATTDLGAGPTGGSYRVKEAYLEVDVPILKDMPFARDLAIDAAVRRSDYDSFGNTTNSKLGLKWKPIDDLLVRGTYAEGFRAPTISDLYGGTSQTFSFYADPCDTKFGVARGTPACGGRVAGVPGVPGYDQPPGQGGYRQIGQAGVTCQTANCQTGYAFSSGSNPFLQPEFAKTRTAGFVYSPSFVEGFDVSLDWYKVRIDNQVSSDSPGLILEDCYLREQAARCRNFVRDPATGTITGMQFGNTNLGWVETAGYDLGIRYRLPEFSFGRFMLTWESTYIDYFNVNTNPNDPTSLVSPNTGWGSSFRMKSNLGVDWSLGNFGATWGVRYFSGTKEACAFDQEGGPECSTPNYQAPHLGHEPYPVNKHGANTFHDVQVRYKLPWKATVSVGANNLFDHYGQMMYANPNSQYAYYGGFDIGRFAYVRYQQRF</sequence>
<dbReference type="RefSeq" id="WP_343792799.1">
    <property type="nucleotide sequence ID" value="NZ_BAAAEU010000024.1"/>
</dbReference>
<dbReference type="PANTHER" id="PTHR47234:SF2">
    <property type="entry name" value="TONB-DEPENDENT RECEPTOR"/>
    <property type="match status" value="1"/>
</dbReference>
<keyword evidence="2 9" id="KW-0813">Transport</keyword>
<evidence type="ECO:0000256" key="1">
    <source>
        <dbReference type="ARBA" id="ARBA00004571"/>
    </source>
</evidence>
<keyword evidence="4 9" id="KW-0812">Transmembrane</keyword>
<evidence type="ECO:0000256" key="8">
    <source>
        <dbReference type="ARBA" id="ARBA00023237"/>
    </source>
</evidence>
<dbReference type="InterPro" id="IPR000531">
    <property type="entry name" value="Beta-barrel_TonB"/>
</dbReference>
<name>A0ABP3U1Q5_9GAMM</name>
<proteinExistence type="inferred from homology"/>
<evidence type="ECO:0000256" key="2">
    <source>
        <dbReference type="ARBA" id="ARBA00022448"/>
    </source>
</evidence>
<evidence type="ECO:0000256" key="7">
    <source>
        <dbReference type="ARBA" id="ARBA00023136"/>
    </source>
</evidence>
<dbReference type="InterPro" id="IPR036942">
    <property type="entry name" value="Beta-barrel_TonB_sf"/>
</dbReference>
<keyword evidence="6 10" id="KW-0798">TonB box</keyword>
<keyword evidence="7 9" id="KW-0472">Membrane</keyword>
<evidence type="ECO:0000259" key="14">
    <source>
        <dbReference type="Pfam" id="PF07715"/>
    </source>
</evidence>
<keyword evidence="3 9" id="KW-1134">Transmembrane beta strand</keyword>
<evidence type="ECO:0000256" key="6">
    <source>
        <dbReference type="ARBA" id="ARBA00023077"/>
    </source>
</evidence>
<evidence type="ECO:0000256" key="9">
    <source>
        <dbReference type="PROSITE-ProRule" id="PRU01360"/>
    </source>
</evidence>
<comment type="similarity">
    <text evidence="9 11">Belongs to the TonB-dependent receptor family.</text>
</comment>
<dbReference type="PROSITE" id="PS52016">
    <property type="entry name" value="TONB_DEPENDENT_REC_3"/>
    <property type="match status" value="1"/>
</dbReference>
<evidence type="ECO:0000313" key="15">
    <source>
        <dbReference type="EMBL" id="GAA0721157.1"/>
    </source>
</evidence>
<dbReference type="Gene3D" id="2.170.130.10">
    <property type="entry name" value="TonB-dependent receptor, plug domain"/>
    <property type="match status" value="1"/>
</dbReference>
<evidence type="ECO:0000259" key="13">
    <source>
        <dbReference type="Pfam" id="PF00593"/>
    </source>
</evidence>
<feature type="domain" description="TonB-dependent receptor-like beta-barrel" evidence="13">
    <location>
        <begin position="368"/>
        <end position="946"/>
    </location>
</feature>
<evidence type="ECO:0000256" key="12">
    <source>
        <dbReference type="SAM" id="SignalP"/>
    </source>
</evidence>
<keyword evidence="15" id="KW-0675">Receptor</keyword>
<comment type="subcellular location">
    <subcellularLocation>
        <location evidence="1 9">Cell outer membrane</location>
        <topology evidence="1 9">Multi-pass membrane protein</topology>
    </subcellularLocation>
</comment>
<dbReference type="InterPro" id="IPR037066">
    <property type="entry name" value="Plug_dom_sf"/>
</dbReference>
<evidence type="ECO:0000256" key="4">
    <source>
        <dbReference type="ARBA" id="ARBA00022692"/>
    </source>
</evidence>
<evidence type="ECO:0000313" key="16">
    <source>
        <dbReference type="Proteomes" id="UP001501523"/>
    </source>
</evidence>
<keyword evidence="5 12" id="KW-0732">Signal</keyword>
<dbReference type="InterPro" id="IPR012910">
    <property type="entry name" value="Plug_dom"/>
</dbReference>
<dbReference type="InterPro" id="IPR039426">
    <property type="entry name" value="TonB-dep_rcpt-like"/>
</dbReference>
<keyword evidence="8 9" id="KW-0998">Cell outer membrane</keyword>
<gene>
    <name evidence="15" type="ORF">GCM10009105_31230</name>
</gene>
<feature type="domain" description="TonB-dependent receptor plug" evidence="14">
    <location>
        <begin position="59"/>
        <end position="172"/>
    </location>
</feature>
<dbReference type="Gene3D" id="2.40.170.20">
    <property type="entry name" value="TonB-dependent receptor, beta-barrel domain"/>
    <property type="match status" value="1"/>
</dbReference>
<evidence type="ECO:0000256" key="10">
    <source>
        <dbReference type="PROSITE-ProRule" id="PRU10143"/>
    </source>
</evidence>
<evidence type="ECO:0000256" key="5">
    <source>
        <dbReference type="ARBA" id="ARBA00022729"/>
    </source>
</evidence>
<organism evidence="15 16">
    <name type="scientific">Dokdonella soli</name>
    <dbReference type="NCBI Taxonomy" id="529810"/>
    <lineage>
        <taxon>Bacteria</taxon>
        <taxon>Pseudomonadati</taxon>
        <taxon>Pseudomonadota</taxon>
        <taxon>Gammaproteobacteria</taxon>
        <taxon>Lysobacterales</taxon>
        <taxon>Rhodanobacteraceae</taxon>
        <taxon>Dokdonella</taxon>
    </lineage>
</organism>
<keyword evidence="16" id="KW-1185">Reference proteome</keyword>
<comment type="caution">
    <text evidence="15">The sequence shown here is derived from an EMBL/GenBank/DDBJ whole genome shotgun (WGS) entry which is preliminary data.</text>
</comment>
<feature type="signal peptide" evidence="12">
    <location>
        <begin position="1"/>
        <end position="33"/>
    </location>
</feature>
<accession>A0ABP3U1Q5</accession>
<dbReference type="Pfam" id="PF00593">
    <property type="entry name" value="TonB_dep_Rec_b-barrel"/>
    <property type="match status" value="1"/>
</dbReference>
<dbReference type="PANTHER" id="PTHR47234">
    <property type="match status" value="1"/>
</dbReference>
<dbReference type="Proteomes" id="UP001501523">
    <property type="component" value="Unassembled WGS sequence"/>
</dbReference>
<evidence type="ECO:0000256" key="11">
    <source>
        <dbReference type="RuleBase" id="RU003357"/>
    </source>
</evidence>
<feature type="chain" id="PRO_5045556998" evidence="12">
    <location>
        <begin position="34"/>
        <end position="982"/>
    </location>
</feature>
<reference evidence="16" key="1">
    <citation type="journal article" date="2019" name="Int. J. Syst. Evol. Microbiol.">
        <title>The Global Catalogue of Microorganisms (GCM) 10K type strain sequencing project: providing services to taxonomists for standard genome sequencing and annotation.</title>
        <authorList>
            <consortium name="The Broad Institute Genomics Platform"/>
            <consortium name="The Broad Institute Genome Sequencing Center for Infectious Disease"/>
            <person name="Wu L."/>
            <person name="Ma J."/>
        </authorList>
    </citation>
    <scope>NUCLEOTIDE SEQUENCE [LARGE SCALE GENOMIC DNA]</scope>
    <source>
        <strain evidence="16">JCM 15421</strain>
    </source>
</reference>
<dbReference type="EMBL" id="BAAAEU010000024">
    <property type="protein sequence ID" value="GAA0721157.1"/>
    <property type="molecule type" value="Genomic_DNA"/>
</dbReference>
<dbReference type="PROSITE" id="PS00430">
    <property type="entry name" value="TONB_DEPENDENT_REC_1"/>
    <property type="match status" value="1"/>
</dbReference>
<evidence type="ECO:0000256" key="3">
    <source>
        <dbReference type="ARBA" id="ARBA00022452"/>
    </source>
</evidence>
<protein>
    <submittedName>
        <fullName evidence="15">TonB-dependent receptor</fullName>
    </submittedName>
</protein>
<feature type="short sequence motif" description="TonB box" evidence="10">
    <location>
        <begin position="46"/>
        <end position="52"/>
    </location>
</feature>
<dbReference type="InterPro" id="IPR010916">
    <property type="entry name" value="TonB_box_CS"/>
</dbReference>